<dbReference type="InterPro" id="IPR019587">
    <property type="entry name" value="Polyketide_cyclase/dehydratase"/>
</dbReference>
<accession>A0A136PP67</accession>
<dbReference type="Proteomes" id="UP000070620">
    <property type="component" value="Unassembled WGS sequence"/>
</dbReference>
<gene>
    <name evidence="1" type="ORF">AWW66_19865</name>
</gene>
<organism evidence="1 2">
    <name type="scientific">Micromonospora rosaria</name>
    <dbReference type="NCBI Taxonomy" id="47874"/>
    <lineage>
        <taxon>Bacteria</taxon>
        <taxon>Bacillati</taxon>
        <taxon>Actinomycetota</taxon>
        <taxon>Actinomycetes</taxon>
        <taxon>Micromonosporales</taxon>
        <taxon>Micromonosporaceae</taxon>
        <taxon>Micromonospora</taxon>
    </lineage>
</organism>
<dbReference type="RefSeq" id="WP_067368589.1">
    <property type="nucleotide sequence ID" value="NZ_JBIUBN010000006.1"/>
</dbReference>
<dbReference type="PANTHER" id="PTHR39683">
    <property type="entry name" value="CONSERVED PROTEIN TB16.3"/>
    <property type="match status" value="1"/>
</dbReference>
<proteinExistence type="predicted"/>
<evidence type="ECO:0000313" key="2">
    <source>
        <dbReference type="Proteomes" id="UP000070620"/>
    </source>
</evidence>
<dbReference type="EMBL" id="LRQV01000078">
    <property type="protein sequence ID" value="KXK60255.1"/>
    <property type="molecule type" value="Genomic_DNA"/>
</dbReference>
<keyword evidence="2" id="KW-1185">Reference proteome</keyword>
<comment type="caution">
    <text evidence="1">The sequence shown here is derived from an EMBL/GenBank/DDBJ whole genome shotgun (WGS) entry which is preliminary data.</text>
</comment>
<dbReference type="CDD" id="cd07819">
    <property type="entry name" value="SRPBCC_2"/>
    <property type="match status" value="1"/>
</dbReference>
<reference evidence="1 2" key="1">
    <citation type="submission" date="2016-01" db="EMBL/GenBank/DDBJ databases">
        <title>Whole genome sequence and analysis of Micromonospora rosaria DSM 803, which can produce antibacterial substance rosamicin.</title>
        <authorList>
            <person name="Yang H."/>
            <person name="He X."/>
            <person name="Zhu D."/>
        </authorList>
    </citation>
    <scope>NUCLEOTIDE SEQUENCE [LARGE SCALE GENOMIC DNA]</scope>
    <source>
        <strain evidence="1 2">DSM 803</strain>
    </source>
</reference>
<dbReference type="PANTHER" id="PTHR39683:SF4">
    <property type="entry name" value="COENZYME Q-BINDING PROTEIN COQ10 START DOMAIN-CONTAINING PROTEIN"/>
    <property type="match status" value="1"/>
</dbReference>
<dbReference type="Pfam" id="PF10604">
    <property type="entry name" value="Polyketide_cyc2"/>
    <property type="match status" value="1"/>
</dbReference>
<evidence type="ECO:0000313" key="1">
    <source>
        <dbReference type="EMBL" id="KXK60255.1"/>
    </source>
</evidence>
<name>A0A136PP67_9ACTN</name>
<dbReference type="Gene3D" id="3.30.530.20">
    <property type="match status" value="1"/>
</dbReference>
<dbReference type="InterPro" id="IPR023393">
    <property type="entry name" value="START-like_dom_sf"/>
</dbReference>
<dbReference type="SUPFAM" id="SSF55961">
    <property type="entry name" value="Bet v1-like"/>
    <property type="match status" value="1"/>
</dbReference>
<dbReference type="AlphaFoldDB" id="A0A136PP67"/>
<sequence length="151" mass="16807">MADSSTQSIVVAAPPQRVAAVICDFPRYPEWTEAVQRVEVVEEYEDGYASQVRFTLDAGVMADEYTLAYAYSEDLSRIEWHLVAPSTMQRSQVGSYDIVGNPDGTSTVTYTLEVELSVGMLGMFRRKAEKMIMDAALKQLKRRVETPGAAQ</sequence>
<protein>
    <submittedName>
        <fullName evidence="1">Cyclase</fullName>
    </submittedName>
</protein>
<dbReference type="OrthoDB" id="5243015at2"/>